<accession>A0A7W8Z174</accession>
<keyword evidence="9" id="KW-1185">Reference proteome</keyword>
<dbReference type="Proteomes" id="UP000588112">
    <property type="component" value="Unassembled WGS sequence"/>
</dbReference>
<dbReference type="GO" id="GO:0005886">
    <property type="term" value="C:plasma membrane"/>
    <property type="evidence" value="ECO:0007669"/>
    <property type="project" value="UniProtKB-SubCell"/>
</dbReference>
<dbReference type="InterPro" id="IPR018076">
    <property type="entry name" value="T2SS_GspF_dom"/>
</dbReference>
<proteinExistence type="predicted"/>
<feature type="transmembrane region" description="Helical" evidence="6">
    <location>
        <begin position="6"/>
        <end position="32"/>
    </location>
</feature>
<gene>
    <name evidence="8" type="ORF">BJ981_001273</name>
</gene>
<dbReference type="PANTHER" id="PTHR35007:SF3">
    <property type="entry name" value="POSSIBLE CONSERVED ALANINE RICH MEMBRANE PROTEIN"/>
    <property type="match status" value="1"/>
</dbReference>
<dbReference type="InterPro" id="IPR042094">
    <property type="entry name" value="T2SS_GspF_sf"/>
</dbReference>
<dbReference type="EMBL" id="JACHBR010000001">
    <property type="protein sequence ID" value="MBB5625574.1"/>
    <property type="molecule type" value="Genomic_DNA"/>
</dbReference>
<keyword evidence="5 6" id="KW-0472">Membrane</keyword>
<comment type="caution">
    <text evidence="8">The sequence shown here is derived from an EMBL/GenBank/DDBJ whole genome shotgun (WGS) entry which is preliminary data.</text>
</comment>
<evidence type="ECO:0000313" key="8">
    <source>
        <dbReference type="EMBL" id="MBB5625574.1"/>
    </source>
</evidence>
<evidence type="ECO:0000256" key="5">
    <source>
        <dbReference type="ARBA" id="ARBA00023136"/>
    </source>
</evidence>
<sequence>MAGAAFGGLIFAGVWPGLPVGAVIGVVAAIMVRRRKPGDVRRRERRLEADLPYALDLMVACLRAGQPIGGAVEATAEAMGGPLGERLARVNGQLRLGARPEDAWQALEREPSLAALARGMTRAALSGAPVADVLARLADDARHEVRTASSAAARRVGVQVVAPLGLCFLPAFVFLGIIPVVAGLAAQVFHD</sequence>
<keyword evidence="2" id="KW-1003">Cell membrane</keyword>
<dbReference type="Pfam" id="PF00482">
    <property type="entry name" value="T2SSF"/>
    <property type="match status" value="1"/>
</dbReference>
<evidence type="ECO:0000256" key="2">
    <source>
        <dbReference type="ARBA" id="ARBA00022475"/>
    </source>
</evidence>
<protein>
    <submittedName>
        <fullName evidence="8">Pilus assembly protein TadC</fullName>
    </submittedName>
</protein>
<evidence type="ECO:0000259" key="7">
    <source>
        <dbReference type="Pfam" id="PF00482"/>
    </source>
</evidence>
<feature type="transmembrane region" description="Helical" evidence="6">
    <location>
        <begin position="164"/>
        <end position="189"/>
    </location>
</feature>
<keyword evidence="4 6" id="KW-1133">Transmembrane helix</keyword>
<evidence type="ECO:0000256" key="3">
    <source>
        <dbReference type="ARBA" id="ARBA00022692"/>
    </source>
</evidence>
<dbReference type="AlphaFoldDB" id="A0A7W8Z174"/>
<dbReference type="PANTHER" id="PTHR35007">
    <property type="entry name" value="INTEGRAL MEMBRANE PROTEIN-RELATED"/>
    <property type="match status" value="1"/>
</dbReference>
<reference evidence="8 9" key="1">
    <citation type="submission" date="2020-08" db="EMBL/GenBank/DDBJ databases">
        <title>Sequencing the genomes of 1000 actinobacteria strains.</title>
        <authorList>
            <person name="Klenk H.-P."/>
        </authorList>
    </citation>
    <scope>NUCLEOTIDE SEQUENCE [LARGE SCALE GENOMIC DNA]</scope>
    <source>
        <strain evidence="8 9">DSM 45790</strain>
    </source>
</reference>
<dbReference type="Gene3D" id="1.20.81.30">
    <property type="entry name" value="Type II secretion system (T2SS), domain F"/>
    <property type="match status" value="1"/>
</dbReference>
<name>A0A7W8Z174_9ACTN</name>
<dbReference type="RefSeq" id="WP_204070340.1">
    <property type="nucleotide sequence ID" value="NZ_BOOS01000024.1"/>
</dbReference>
<comment type="subcellular location">
    <subcellularLocation>
        <location evidence="1">Cell membrane</location>
        <topology evidence="1">Multi-pass membrane protein</topology>
    </subcellularLocation>
</comment>
<feature type="domain" description="Type II secretion system protein GspF" evidence="7">
    <location>
        <begin position="55"/>
        <end position="175"/>
    </location>
</feature>
<keyword evidence="3 6" id="KW-0812">Transmembrane</keyword>
<evidence type="ECO:0000256" key="6">
    <source>
        <dbReference type="SAM" id="Phobius"/>
    </source>
</evidence>
<organism evidence="8 9">
    <name type="scientific">Sphaerisporangium krabiense</name>
    <dbReference type="NCBI Taxonomy" id="763782"/>
    <lineage>
        <taxon>Bacteria</taxon>
        <taxon>Bacillati</taxon>
        <taxon>Actinomycetota</taxon>
        <taxon>Actinomycetes</taxon>
        <taxon>Streptosporangiales</taxon>
        <taxon>Streptosporangiaceae</taxon>
        <taxon>Sphaerisporangium</taxon>
    </lineage>
</organism>
<evidence type="ECO:0000256" key="4">
    <source>
        <dbReference type="ARBA" id="ARBA00022989"/>
    </source>
</evidence>
<evidence type="ECO:0000313" key="9">
    <source>
        <dbReference type="Proteomes" id="UP000588112"/>
    </source>
</evidence>
<evidence type="ECO:0000256" key="1">
    <source>
        <dbReference type="ARBA" id="ARBA00004651"/>
    </source>
</evidence>